<accession>A0ACD5C0Y0</accession>
<dbReference type="Proteomes" id="UP001485301">
    <property type="component" value="Chromosome"/>
</dbReference>
<gene>
    <name evidence="1" type="ORF">AACH28_23020</name>
</gene>
<keyword evidence="2" id="KW-1185">Reference proteome</keyword>
<organism evidence="1 2">
    <name type="scientific">Sphingobacterium thalpophilum</name>
    <dbReference type="NCBI Taxonomy" id="259"/>
    <lineage>
        <taxon>Bacteria</taxon>
        <taxon>Pseudomonadati</taxon>
        <taxon>Bacteroidota</taxon>
        <taxon>Sphingobacteriia</taxon>
        <taxon>Sphingobacteriales</taxon>
        <taxon>Sphingobacteriaceae</taxon>
        <taxon>Sphingobacterium</taxon>
    </lineage>
</organism>
<dbReference type="EMBL" id="CP151087">
    <property type="protein sequence ID" value="WZN55466.1"/>
    <property type="molecule type" value="Genomic_DNA"/>
</dbReference>
<proteinExistence type="predicted"/>
<reference evidence="1" key="1">
    <citation type="submission" date="2024-04" db="EMBL/GenBank/DDBJ databases">
        <title>Complete genome sequence of Sphingobacterium thalpophiium BAA-1094.</title>
        <authorList>
            <person name="Adaikpoh B.I."/>
        </authorList>
    </citation>
    <scope>NUCLEOTIDE SEQUENCE</scope>
    <source>
        <strain evidence="1">BAA-1094</strain>
    </source>
</reference>
<name>A0ACD5C0Y0_9SPHI</name>
<evidence type="ECO:0000313" key="1">
    <source>
        <dbReference type="EMBL" id="WZN55466.1"/>
    </source>
</evidence>
<sequence>MKTFLLFLCSMFLLACNPDYLDLKRDKSQTVPTTLDDFDGLLGNSMTMNQSSSHTLGMISGDEYEVHDASVGLVSRDFERAAFLWQPDIFGNAESEDWNGAYRRILYCNIILEGLQKVARNETNKVRYDRIKGECLFQRSLMFFNLAMQFAALPADKQRSIYGIPLRTESDPEQKNARNTVQETYDRIIADLLEAESLLPQEGLSIYRADKVAVQALLARVYLVLEDYNSASAYSMKTIQADHTLLNYNSLDPNLNFPFPSYGSGNTEILFYDMPDYAELISETHAKIPDVFYNSFDQNDLRKILFFRSEDPEKITFRGTYGGNYVDFSGLSLDESYLTLAECLVRQGEINQGISYLKKLLTSRFKRESTVYIPVLNQQEALKFVLNERKKELLFRGVRWMDLRRLNLSEETAIVLHRNYEGKELVLNPNDVRYIFPIPQSVLLNSDVIQIPR</sequence>
<evidence type="ECO:0000313" key="2">
    <source>
        <dbReference type="Proteomes" id="UP001485301"/>
    </source>
</evidence>
<protein>
    <submittedName>
        <fullName evidence="1">RagB/SusD family nutrient uptake outer membrane protein</fullName>
    </submittedName>
</protein>